<proteinExistence type="predicted"/>
<dbReference type="SUPFAM" id="SSF55811">
    <property type="entry name" value="Nudix"/>
    <property type="match status" value="1"/>
</dbReference>
<sequence length="212" mass="22981">MNGCVLFHVASVTTTPEAISKSSTMLQGPGFIFSHHTSVAAFAVPKAAYLAARKNASFGYIATSTLVMDTSIASSPRILLLQRAASDEDANKWEPPGGACDDDDETILHAAARELWEEAGLQATHIGGQVGDPYFFTLDDGKKVCQFNFAVSLSADSVISSGVKLNPEEHQRFVWATESEVKARKADGVDLDFTRREVELTVLLAFDHFRAK</sequence>
<evidence type="ECO:0000259" key="1">
    <source>
        <dbReference type="PROSITE" id="PS51462"/>
    </source>
</evidence>
<accession>A0A8K0SFV1</accession>
<feature type="domain" description="Nudix hydrolase" evidence="1">
    <location>
        <begin position="58"/>
        <end position="204"/>
    </location>
</feature>
<dbReference type="GO" id="GO:0016787">
    <property type="term" value="F:hydrolase activity"/>
    <property type="evidence" value="ECO:0007669"/>
    <property type="project" value="UniProtKB-KW"/>
</dbReference>
<dbReference type="InterPro" id="IPR015797">
    <property type="entry name" value="NUDIX_hydrolase-like_dom_sf"/>
</dbReference>
<dbReference type="PROSITE" id="PS51462">
    <property type="entry name" value="NUDIX"/>
    <property type="match status" value="1"/>
</dbReference>
<dbReference type="CDD" id="cd02883">
    <property type="entry name" value="NUDIX_Hydrolase"/>
    <property type="match status" value="1"/>
</dbReference>
<name>A0A8K0SFV1_9HYPO</name>
<protein>
    <submittedName>
        <fullName evidence="2">NUDIX hydrolase domain-like protein</fullName>
    </submittedName>
</protein>
<dbReference type="Gene3D" id="3.90.79.10">
    <property type="entry name" value="Nucleoside Triphosphate Pyrophosphohydrolase"/>
    <property type="match status" value="1"/>
</dbReference>
<dbReference type="EMBL" id="JAGPNK010000021">
    <property type="protein sequence ID" value="KAH7304738.1"/>
    <property type="molecule type" value="Genomic_DNA"/>
</dbReference>
<gene>
    <name evidence="2" type="ORF">B0I35DRAFT_444828</name>
</gene>
<comment type="caution">
    <text evidence="2">The sequence shown here is derived from an EMBL/GenBank/DDBJ whole genome shotgun (WGS) entry which is preliminary data.</text>
</comment>
<dbReference type="AlphaFoldDB" id="A0A8K0SFV1"/>
<dbReference type="Pfam" id="PF00293">
    <property type="entry name" value="NUDIX"/>
    <property type="match status" value="1"/>
</dbReference>
<dbReference type="InterPro" id="IPR000086">
    <property type="entry name" value="NUDIX_hydrolase_dom"/>
</dbReference>
<organism evidence="2 3">
    <name type="scientific">Stachybotrys elegans</name>
    <dbReference type="NCBI Taxonomy" id="80388"/>
    <lineage>
        <taxon>Eukaryota</taxon>
        <taxon>Fungi</taxon>
        <taxon>Dikarya</taxon>
        <taxon>Ascomycota</taxon>
        <taxon>Pezizomycotina</taxon>
        <taxon>Sordariomycetes</taxon>
        <taxon>Hypocreomycetidae</taxon>
        <taxon>Hypocreales</taxon>
        <taxon>Stachybotryaceae</taxon>
        <taxon>Stachybotrys</taxon>
    </lineage>
</organism>
<dbReference type="Proteomes" id="UP000813444">
    <property type="component" value="Unassembled WGS sequence"/>
</dbReference>
<reference evidence="2" key="1">
    <citation type="journal article" date="2021" name="Nat. Commun.">
        <title>Genetic determinants of endophytism in the Arabidopsis root mycobiome.</title>
        <authorList>
            <person name="Mesny F."/>
            <person name="Miyauchi S."/>
            <person name="Thiergart T."/>
            <person name="Pickel B."/>
            <person name="Atanasova L."/>
            <person name="Karlsson M."/>
            <person name="Huettel B."/>
            <person name="Barry K.W."/>
            <person name="Haridas S."/>
            <person name="Chen C."/>
            <person name="Bauer D."/>
            <person name="Andreopoulos W."/>
            <person name="Pangilinan J."/>
            <person name="LaButti K."/>
            <person name="Riley R."/>
            <person name="Lipzen A."/>
            <person name="Clum A."/>
            <person name="Drula E."/>
            <person name="Henrissat B."/>
            <person name="Kohler A."/>
            <person name="Grigoriev I.V."/>
            <person name="Martin F.M."/>
            <person name="Hacquard S."/>
        </authorList>
    </citation>
    <scope>NUCLEOTIDE SEQUENCE</scope>
    <source>
        <strain evidence="2">MPI-CAGE-CH-0235</strain>
    </source>
</reference>
<evidence type="ECO:0000313" key="2">
    <source>
        <dbReference type="EMBL" id="KAH7304738.1"/>
    </source>
</evidence>
<keyword evidence="2" id="KW-0378">Hydrolase</keyword>
<dbReference type="PANTHER" id="PTHR43736:SF1">
    <property type="entry name" value="DIHYDRONEOPTERIN TRIPHOSPHATE DIPHOSPHATASE"/>
    <property type="match status" value="1"/>
</dbReference>
<evidence type="ECO:0000313" key="3">
    <source>
        <dbReference type="Proteomes" id="UP000813444"/>
    </source>
</evidence>
<keyword evidence="3" id="KW-1185">Reference proteome</keyword>
<dbReference type="PANTHER" id="PTHR43736">
    <property type="entry name" value="ADP-RIBOSE PYROPHOSPHATASE"/>
    <property type="match status" value="1"/>
</dbReference>
<dbReference type="OrthoDB" id="276276at2759"/>